<feature type="transmembrane region" description="Helical" evidence="5">
    <location>
        <begin position="156"/>
        <end position="180"/>
    </location>
</feature>
<keyword evidence="2 4" id="KW-0863">Zinc-finger</keyword>
<dbReference type="Proteomes" id="UP000011083">
    <property type="component" value="Unassembled WGS sequence"/>
</dbReference>
<keyword evidence="5" id="KW-1133">Transmembrane helix</keyword>
<protein>
    <submittedName>
        <fullName evidence="7">Zinc finger, C3HC4 type (RING finger) domain containing protein</fullName>
    </submittedName>
</protein>
<dbReference type="GO" id="GO:0061630">
    <property type="term" value="F:ubiquitin protein ligase activity"/>
    <property type="evidence" value="ECO:0007669"/>
    <property type="project" value="TreeGrafter"/>
</dbReference>
<dbReference type="AlphaFoldDB" id="L8GG78"/>
<dbReference type="Pfam" id="PF13639">
    <property type="entry name" value="zf-RING_2"/>
    <property type="match status" value="1"/>
</dbReference>
<dbReference type="KEGG" id="acan:ACA1_261600"/>
<evidence type="ECO:0000256" key="4">
    <source>
        <dbReference type="PROSITE-ProRule" id="PRU00175"/>
    </source>
</evidence>
<gene>
    <name evidence="7" type="ORF">ACA1_261600</name>
</gene>
<dbReference type="PROSITE" id="PS51257">
    <property type="entry name" value="PROKAR_LIPOPROTEIN"/>
    <property type="match status" value="1"/>
</dbReference>
<evidence type="ECO:0000256" key="3">
    <source>
        <dbReference type="ARBA" id="ARBA00022833"/>
    </source>
</evidence>
<keyword evidence="3" id="KW-0862">Zinc</keyword>
<dbReference type="GO" id="GO:0008270">
    <property type="term" value="F:zinc ion binding"/>
    <property type="evidence" value="ECO:0007669"/>
    <property type="project" value="UniProtKB-KW"/>
</dbReference>
<dbReference type="GO" id="GO:0016567">
    <property type="term" value="P:protein ubiquitination"/>
    <property type="evidence" value="ECO:0007669"/>
    <property type="project" value="UniProtKB-UniPathway"/>
</dbReference>
<dbReference type="VEuPathDB" id="AmoebaDB:ACA1_261600"/>
<evidence type="ECO:0000256" key="1">
    <source>
        <dbReference type="ARBA" id="ARBA00022723"/>
    </source>
</evidence>
<dbReference type="Gene3D" id="3.30.40.10">
    <property type="entry name" value="Zinc/RING finger domain, C3HC4 (zinc finger)"/>
    <property type="match status" value="1"/>
</dbReference>
<keyword evidence="5" id="KW-0472">Membrane</keyword>
<dbReference type="InterPro" id="IPR051834">
    <property type="entry name" value="RING_finger_E3_ligase"/>
</dbReference>
<evidence type="ECO:0000256" key="5">
    <source>
        <dbReference type="SAM" id="Phobius"/>
    </source>
</evidence>
<dbReference type="PANTHER" id="PTHR45931:SF3">
    <property type="entry name" value="RING ZINC FINGER-CONTAINING PROTEIN"/>
    <property type="match status" value="1"/>
</dbReference>
<evidence type="ECO:0000256" key="2">
    <source>
        <dbReference type="ARBA" id="ARBA00022771"/>
    </source>
</evidence>
<keyword evidence="8" id="KW-1185">Reference proteome</keyword>
<feature type="domain" description="RING-type" evidence="6">
    <location>
        <begin position="249"/>
        <end position="289"/>
    </location>
</feature>
<accession>L8GG78</accession>
<dbReference type="SMART" id="SM00184">
    <property type="entry name" value="RING"/>
    <property type="match status" value="1"/>
</dbReference>
<evidence type="ECO:0000313" key="8">
    <source>
        <dbReference type="Proteomes" id="UP000011083"/>
    </source>
</evidence>
<keyword evidence="5" id="KW-0812">Transmembrane</keyword>
<dbReference type="RefSeq" id="XP_004333751.1">
    <property type="nucleotide sequence ID" value="XM_004333703.1"/>
</dbReference>
<keyword evidence="1" id="KW-0479">Metal-binding</keyword>
<name>L8GG78_ACACF</name>
<evidence type="ECO:0000259" key="6">
    <source>
        <dbReference type="PROSITE" id="PS50089"/>
    </source>
</evidence>
<reference evidence="7 8" key="1">
    <citation type="journal article" date="2013" name="Genome Biol.">
        <title>Genome of Acanthamoeba castellanii highlights extensive lateral gene transfer and early evolution of tyrosine kinase signaling.</title>
        <authorList>
            <person name="Clarke M."/>
            <person name="Lohan A.J."/>
            <person name="Liu B."/>
            <person name="Lagkouvardos I."/>
            <person name="Roy S."/>
            <person name="Zafar N."/>
            <person name="Bertelli C."/>
            <person name="Schilde C."/>
            <person name="Kianianmomeni A."/>
            <person name="Burglin T.R."/>
            <person name="Frech C."/>
            <person name="Turcotte B."/>
            <person name="Kopec K.O."/>
            <person name="Synnott J.M."/>
            <person name="Choo C."/>
            <person name="Paponov I."/>
            <person name="Finkler A."/>
            <person name="Soon Heng Tan C."/>
            <person name="Hutchins A.P."/>
            <person name="Weinmeier T."/>
            <person name="Rattei T."/>
            <person name="Chu J.S."/>
            <person name="Gimenez G."/>
            <person name="Irimia M."/>
            <person name="Rigden D.J."/>
            <person name="Fitzpatrick D.A."/>
            <person name="Lorenzo-Morales J."/>
            <person name="Bateman A."/>
            <person name="Chiu C.H."/>
            <person name="Tang P."/>
            <person name="Hegemann P."/>
            <person name="Fromm H."/>
            <person name="Raoult D."/>
            <person name="Greub G."/>
            <person name="Miranda-Saavedra D."/>
            <person name="Chen N."/>
            <person name="Nash P."/>
            <person name="Ginger M.L."/>
            <person name="Horn M."/>
            <person name="Schaap P."/>
            <person name="Caler L."/>
            <person name="Loftus B."/>
        </authorList>
    </citation>
    <scope>NUCLEOTIDE SEQUENCE [LARGE SCALE GENOMIC DNA]</scope>
    <source>
        <strain evidence="7 8">Neff</strain>
    </source>
</reference>
<dbReference type="GO" id="GO:0006511">
    <property type="term" value="P:ubiquitin-dependent protein catabolic process"/>
    <property type="evidence" value="ECO:0007669"/>
    <property type="project" value="TreeGrafter"/>
</dbReference>
<evidence type="ECO:0000313" key="7">
    <source>
        <dbReference type="EMBL" id="ELR11738.1"/>
    </source>
</evidence>
<dbReference type="PANTHER" id="PTHR45931">
    <property type="entry name" value="SI:CH211-59O9.10"/>
    <property type="match status" value="1"/>
</dbReference>
<dbReference type="InterPro" id="IPR013083">
    <property type="entry name" value="Znf_RING/FYVE/PHD"/>
</dbReference>
<dbReference type="GO" id="GO:0005634">
    <property type="term" value="C:nucleus"/>
    <property type="evidence" value="ECO:0007669"/>
    <property type="project" value="TreeGrafter"/>
</dbReference>
<sequence length="301" mass="32805">MKRESSSPSSPLLFSSSTYLSLYLALVLFSCIAEGAPSRSSSSSFYDFIFLRYTAPSPAPSPLDSPSHLAPAPRADQLVANQVCNCSSGESCCYWRDRPFCCSDSTTCCGSLCCPSDGVCCRSRTWSGVSSCCSSSQYCTASGDCSVLPINREGDWSMLPLMIGSFVMTFVVCCCTCVCISRINRRRAMLAAAANPGLLGNNPSTNSAYRTFQARGSYSRSQGVTAKTLQTFPTQSYHPGCMPAENAQCSICLLDYEPGEHYRTLPCNHHFHQPCIDRWLSDHDTCPLCVQVVTQSIRIDK</sequence>
<dbReference type="OrthoDB" id="18015at2759"/>
<dbReference type="PROSITE" id="PS50089">
    <property type="entry name" value="ZF_RING_2"/>
    <property type="match status" value="1"/>
</dbReference>
<dbReference type="UniPathway" id="UPA00143"/>
<organism evidence="7 8">
    <name type="scientific">Acanthamoeba castellanii (strain ATCC 30010 / Neff)</name>
    <dbReference type="NCBI Taxonomy" id="1257118"/>
    <lineage>
        <taxon>Eukaryota</taxon>
        <taxon>Amoebozoa</taxon>
        <taxon>Discosea</taxon>
        <taxon>Longamoebia</taxon>
        <taxon>Centramoebida</taxon>
        <taxon>Acanthamoebidae</taxon>
        <taxon>Acanthamoeba</taxon>
    </lineage>
</organism>
<dbReference type="GeneID" id="14912059"/>
<proteinExistence type="predicted"/>
<dbReference type="InterPro" id="IPR001841">
    <property type="entry name" value="Znf_RING"/>
</dbReference>
<dbReference type="STRING" id="1257118.L8GG78"/>
<dbReference type="SUPFAM" id="SSF57850">
    <property type="entry name" value="RING/U-box"/>
    <property type="match status" value="1"/>
</dbReference>
<dbReference type="EMBL" id="KB008148">
    <property type="protein sequence ID" value="ELR11738.1"/>
    <property type="molecule type" value="Genomic_DNA"/>
</dbReference>